<evidence type="ECO:0000256" key="1">
    <source>
        <dbReference type="SAM" id="MobiDB-lite"/>
    </source>
</evidence>
<dbReference type="AlphaFoldDB" id="A0A438D6L2"/>
<feature type="compositionally biased region" description="Basic and acidic residues" evidence="1">
    <location>
        <begin position="285"/>
        <end position="294"/>
    </location>
</feature>
<evidence type="ECO:0000313" key="3">
    <source>
        <dbReference type="EMBL" id="RVW31066.1"/>
    </source>
</evidence>
<reference evidence="3 4" key="1">
    <citation type="journal article" date="2018" name="PLoS Genet.">
        <title>Population sequencing reveals clonal diversity and ancestral inbreeding in the grapevine cultivar Chardonnay.</title>
        <authorList>
            <person name="Roach M.J."/>
            <person name="Johnson D.L."/>
            <person name="Bohlmann J."/>
            <person name="van Vuuren H.J."/>
            <person name="Jones S.J."/>
            <person name="Pretorius I.S."/>
            <person name="Schmidt S.A."/>
            <person name="Borneman A.R."/>
        </authorList>
    </citation>
    <scope>NUCLEOTIDE SEQUENCE [LARGE SCALE GENOMIC DNA]</scope>
    <source>
        <strain evidence="4">cv. Chardonnay</strain>
        <tissue evidence="3">Leaf</tissue>
    </source>
</reference>
<comment type="caution">
    <text evidence="3">The sequence shown here is derived from an EMBL/GenBank/DDBJ whole genome shotgun (WGS) entry which is preliminary data.</text>
</comment>
<feature type="region of interest" description="Disordered" evidence="1">
    <location>
        <begin position="285"/>
        <end position="304"/>
    </location>
</feature>
<dbReference type="EMBL" id="QGNW01001772">
    <property type="protein sequence ID" value="RVW31066.1"/>
    <property type="molecule type" value="Genomic_DNA"/>
</dbReference>
<accession>A0A438D6L2</accession>
<sequence>MGGGKCWFAIESKTYEVSLEEVRGKLRGTIVERSRGFSSWIRFRVTSLRKCLEGLEECCREERKGRLVKVWEEEGRKFRVERRENGVGRYILCSVVDVETKRFCLVVPEGKSLLGGWAIFAEKLWDLGVVTQEEVKFEEALRVESKSKAVTVEGKDERSLERRWRVGGRGLRNREEGLGRCLVGRWDDGSVVETELLSVRKWGERSWNIKNGMKVLSMGGPFMLLEFEDEEEVERALKRGMRRFKDKVMLLERWSEEAGCLKLWWERLPWISKVVPMKKLQGGEEAKAREDWDMGSRAGSSSSKGKERWCVADAVGADSIRKVGGEEKHDGDGHLVQLKLFQLLGRRSKAKGMERRALVGDFSGPRDCWEEGQSSRGLGRAFCDGHSSPLWVWPGGVDSRPSLGLKEGQPTAEATWAFSPFRSTKERPLKETRASFSQSRLERWFDEELLAGGMVSSAERSGKKGFHCGHVVVGGRCQVEERCGFDALVKESEGKLNFSPMRVCPVVGRGDQKGEGDFFLLEEGREDKAGKEGDDEESWRIRERRDCSERVTGKKRKGQRPSRFDHELKKLEWGQMTETRRLIKDVIKSQKADLVCLQETKIQKMSNGMGVAISGDGGVYGPTVKVEREDFWSELGAIRGLWNGPWCVAGDFNMIRFPFERSRGGRLSPTMRRFSEVVEELELRDLPLHLGGGGGGVHVGAIQVVLARLVSDHSSILLDGGGMRRGPTPFRFENMWLKEEGFKEELKQWWEGIQNLIGYWDKEERVRSLSMEEEETRKEARELYKKWALLEEVSWWQKSREIWPKEGDRNTKFFHQMTNAHRRRNQMNRIKVNERCLTEESEIKEEVSRTFQGLLIDPGDWKPSIDGLNFERLEEVDVERLEKLFSEEEVFEALFHETGRFVRSLNATFLVMIPKKGGAEDLKDFKPISLVGGFYKWLAKLLANRLKGVLAKVISMSQNAFVEGRQIMDAVLIANIFSPGEWRPNGFFPKLKGFKARRPLSPYLFVVVMKAFSCLMKRAVAGGLKVNLVKSELILVGRVEIVEELANDFGYKIGNLPSTYLRMPLGAPLKFVGVWDGIKERFRKRLAMWKRQYISKEGRVTLIQSTLSNLSIYFMSIFQLPRAVRMRLEKIQRDFMWGGRALEHKPHLVRWPIVCEDKSKGGLGVKSLGLFNKALLGKWAWRFANEKKTLWNQVIRRKYGEKRGGWRSGETRKACGVGFGKL</sequence>
<feature type="domain" description="DUF4283" evidence="2">
    <location>
        <begin position="176"/>
        <end position="260"/>
    </location>
</feature>
<dbReference type="GO" id="GO:0004519">
    <property type="term" value="F:endonuclease activity"/>
    <property type="evidence" value="ECO:0007669"/>
    <property type="project" value="InterPro"/>
</dbReference>
<gene>
    <name evidence="3" type="primary">VvCHDh000004_1118</name>
    <name evidence="3" type="ORF">CK203_093502</name>
</gene>
<name>A0A438D6L2_VITVI</name>
<dbReference type="Proteomes" id="UP000288805">
    <property type="component" value="Unassembled WGS sequence"/>
</dbReference>
<protein>
    <submittedName>
        <fullName evidence="3">Putative ribonuclease H protein</fullName>
    </submittedName>
</protein>
<evidence type="ECO:0000313" key="4">
    <source>
        <dbReference type="Proteomes" id="UP000288805"/>
    </source>
</evidence>
<dbReference type="Pfam" id="PF14111">
    <property type="entry name" value="DUF4283"/>
    <property type="match status" value="1"/>
</dbReference>
<dbReference type="SUPFAM" id="SSF56219">
    <property type="entry name" value="DNase I-like"/>
    <property type="match status" value="1"/>
</dbReference>
<dbReference type="InterPro" id="IPR020847">
    <property type="entry name" value="AP_endonuclease_F1_BS"/>
</dbReference>
<evidence type="ECO:0000259" key="2">
    <source>
        <dbReference type="Pfam" id="PF14111"/>
    </source>
</evidence>
<proteinExistence type="predicted"/>
<dbReference type="GO" id="GO:0003677">
    <property type="term" value="F:DNA binding"/>
    <property type="evidence" value="ECO:0007669"/>
    <property type="project" value="InterPro"/>
</dbReference>
<dbReference type="PANTHER" id="PTHR33116:SF78">
    <property type="entry name" value="OS12G0587133 PROTEIN"/>
    <property type="match status" value="1"/>
</dbReference>
<dbReference type="GO" id="GO:0006281">
    <property type="term" value="P:DNA repair"/>
    <property type="evidence" value="ECO:0007669"/>
    <property type="project" value="InterPro"/>
</dbReference>
<dbReference type="InterPro" id="IPR036691">
    <property type="entry name" value="Endo/exonu/phosph_ase_sf"/>
</dbReference>
<dbReference type="PANTHER" id="PTHR33116">
    <property type="entry name" value="REVERSE TRANSCRIPTASE ZINC-BINDING DOMAIN-CONTAINING PROTEIN-RELATED-RELATED"/>
    <property type="match status" value="1"/>
</dbReference>
<organism evidence="3 4">
    <name type="scientific">Vitis vinifera</name>
    <name type="common">Grape</name>
    <dbReference type="NCBI Taxonomy" id="29760"/>
    <lineage>
        <taxon>Eukaryota</taxon>
        <taxon>Viridiplantae</taxon>
        <taxon>Streptophyta</taxon>
        <taxon>Embryophyta</taxon>
        <taxon>Tracheophyta</taxon>
        <taxon>Spermatophyta</taxon>
        <taxon>Magnoliopsida</taxon>
        <taxon>eudicotyledons</taxon>
        <taxon>Gunneridae</taxon>
        <taxon>Pentapetalae</taxon>
        <taxon>rosids</taxon>
        <taxon>Vitales</taxon>
        <taxon>Vitaceae</taxon>
        <taxon>Viteae</taxon>
        <taxon>Vitis</taxon>
    </lineage>
</organism>
<dbReference type="PROSITE" id="PS00726">
    <property type="entry name" value="AP_NUCLEASE_F1_1"/>
    <property type="match status" value="1"/>
</dbReference>
<dbReference type="InterPro" id="IPR025558">
    <property type="entry name" value="DUF4283"/>
</dbReference>
<dbReference type="Gene3D" id="3.60.10.10">
    <property type="entry name" value="Endonuclease/exonuclease/phosphatase"/>
    <property type="match status" value="1"/>
</dbReference>